<protein>
    <submittedName>
        <fullName evidence="3">Uncharacterized conserved protein YecT, DUF1311 family</fullName>
    </submittedName>
</protein>
<dbReference type="Proteomes" id="UP000199144">
    <property type="component" value="Unassembled WGS sequence"/>
</dbReference>
<dbReference type="Gene3D" id="1.20.1270.180">
    <property type="match status" value="1"/>
</dbReference>
<dbReference type="STRING" id="254406.SAMN04488042_102162"/>
<sequence length="165" mass="17447">MIRAAVALMLAPLSVAAQDLVFSPEATESCLAGLVAGQDQTTCVGASANACMDATQGGWSTVGMSGCYEQERLYWDARLNAAYGRVRAEAKKIDAEMQEIGSSAPSQADALRDMQRAWIGYRDATCDYERSLWGGGTGGGPATVSCHMYMTAAQARYLENAGLGE</sequence>
<feature type="chain" id="PRO_5011567053" evidence="1">
    <location>
        <begin position="18"/>
        <end position="165"/>
    </location>
</feature>
<keyword evidence="1" id="KW-0732">Signal</keyword>
<dbReference type="InterPro" id="IPR009739">
    <property type="entry name" value="LprI-like_N"/>
</dbReference>
<name>A0A1I4LNA0_9RHOB</name>
<evidence type="ECO:0000256" key="1">
    <source>
        <dbReference type="SAM" id="SignalP"/>
    </source>
</evidence>
<organism evidence="3 4">
    <name type="scientific">Shimia aestuarii</name>
    <dbReference type="NCBI Taxonomy" id="254406"/>
    <lineage>
        <taxon>Bacteria</taxon>
        <taxon>Pseudomonadati</taxon>
        <taxon>Pseudomonadota</taxon>
        <taxon>Alphaproteobacteria</taxon>
        <taxon>Rhodobacterales</taxon>
        <taxon>Roseobacteraceae</taxon>
    </lineage>
</organism>
<accession>A0A1I4LNA0</accession>
<keyword evidence="4" id="KW-1185">Reference proteome</keyword>
<gene>
    <name evidence="3" type="ORF">SAMN04488042_102162</name>
</gene>
<evidence type="ECO:0000313" key="4">
    <source>
        <dbReference type="Proteomes" id="UP000199144"/>
    </source>
</evidence>
<feature type="domain" description="Lysozyme inhibitor LprI-like N-terminal" evidence="2">
    <location>
        <begin position="51"/>
        <end position="158"/>
    </location>
</feature>
<evidence type="ECO:0000313" key="3">
    <source>
        <dbReference type="EMBL" id="SFL92439.1"/>
    </source>
</evidence>
<dbReference type="RefSeq" id="WP_093092962.1">
    <property type="nucleotide sequence ID" value="NZ_FOTQ01000002.1"/>
</dbReference>
<dbReference type="Pfam" id="PF07007">
    <property type="entry name" value="LprI"/>
    <property type="match status" value="1"/>
</dbReference>
<feature type="signal peptide" evidence="1">
    <location>
        <begin position="1"/>
        <end position="17"/>
    </location>
</feature>
<reference evidence="3 4" key="1">
    <citation type="submission" date="2016-10" db="EMBL/GenBank/DDBJ databases">
        <authorList>
            <person name="de Groot N.N."/>
        </authorList>
    </citation>
    <scope>NUCLEOTIDE SEQUENCE [LARGE SCALE GENOMIC DNA]</scope>
    <source>
        <strain evidence="3 4">DSM 15283</strain>
    </source>
</reference>
<dbReference type="AlphaFoldDB" id="A0A1I4LNA0"/>
<dbReference type="EMBL" id="FOTQ01000002">
    <property type="protein sequence ID" value="SFL92439.1"/>
    <property type="molecule type" value="Genomic_DNA"/>
</dbReference>
<dbReference type="OrthoDB" id="7340239at2"/>
<evidence type="ECO:0000259" key="2">
    <source>
        <dbReference type="Pfam" id="PF07007"/>
    </source>
</evidence>
<proteinExistence type="predicted"/>